<dbReference type="PANTHER" id="PTHR37316:SF3">
    <property type="entry name" value="TEICHOIC ACID GLYCEROL-PHOSPHATE TRANSFERASE"/>
    <property type="match status" value="1"/>
</dbReference>
<dbReference type="InterPro" id="IPR007554">
    <property type="entry name" value="Glycerophosphate_synth"/>
</dbReference>
<evidence type="ECO:0000256" key="2">
    <source>
        <dbReference type="ARBA" id="ARBA00010488"/>
    </source>
</evidence>
<evidence type="ECO:0000256" key="4">
    <source>
        <dbReference type="ARBA" id="ARBA00022679"/>
    </source>
</evidence>
<evidence type="ECO:0000256" key="6">
    <source>
        <dbReference type="ARBA" id="ARBA00023136"/>
    </source>
</evidence>
<gene>
    <name evidence="8" type="ORF">GCM10022402_30920</name>
</gene>
<evidence type="ECO:0000256" key="1">
    <source>
        <dbReference type="ARBA" id="ARBA00004202"/>
    </source>
</evidence>
<comment type="caution">
    <text evidence="8">The sequence shown here is derived from an EMBL/GenBank/DDBJ whole genome shotgun (WGS) entry which is preliminary data.</text>
</comment>
<keyword evidence="3" id="KW-1003">Cell membrane</keyword>
<dbReference type="InterPro" id="IPR029044">
    <property type="entry name" value="Nucleotide-diphossugar_trans"/>
</dbReference>
<sequence>MPTLSVIVTFDATEPHLRSCLDSISRQTLSAQQTEIILVPVWSTPQQCPSFGEETASSAASAIPAGDDADEDSEATDAARAEGLAVATEAGACLPNGAPLTLDRKGATSHIQARVRGARRATGDYLAFLVGSDAVTSYAYELLLDSLGHSGSDIAAGGVYRFNELGSRASRAHAKIFTRTRTATHARLTTALTGDRLFGNKVWRRSFWDTLPPAPDDDTTADLFVVAAHFAAAAVDTRHAPVYLWRDAQTTPDLSDTATLTARLSAMAALAASLPASDRAVWDGVALRRDIRHILLRLDDTDAAGRERFLELTNAYLDAVDRTVLDHLEALHRLNYYLVRKRHLAALLETLTFQKSVELKNAPVVRRGMHYYVNYPFFESSAPAGGESDVEPAAGHVRVPREIYRIDSELRVRQKTERVEWRDGRLVVAGRVGLHHLRPRRRWQQHLLAFAVNTTTRRRIPVPVKVRRAAEYRLPDVADAARHDYGGFEISVDPAKLRLGGQWHDTSWKLELVILNRGFVRRRIVANPVSGPPERPPYQRVSGGDDDNEGTSNAVWIRPSWDSHGHLNIAVESLLARVSGYRIDHAPSGAHLCIEGELVAPPAAEATTLRLTRLPGTASLDYSLDITGARFLTRIPVAGLLAHALNEGGGALRQEQWNVRLHTPDGTDLRLVLPDEIAAESHPAGDGHHEVAVMRTSSGHLRLRAGWARPVIHSAAWSGRQLVLTGTYAAAAQFSLVLKARGREERHVVPVERDGHDFRAVWAPAAVETLSGPLPLSAGNYELRARVHLDGGAGSGASGEAGAETTEIGADLASGFVWQLPLPMETPERTFSFADTGFDTPVLKVSSDLRDDERGSYAQRRLRQEHYPAQRHEPLREEILFDSYTGRQLSDSPHAIYAQLRADGGAWGDYPMSWLVRDGQLNLPDDLTKVRHNGREFYESLARSRYIVTNSRQPAWFHRRPEQTVVQTWHGSMLKRIGFDIENIRGKSRDYHEKLAWETQQWDYLVSPSPWATPILRRAFRFEGEILETGYPRNDIFFSPHRHEVAQRVRRQLGLPADKKVILYAPTWRDDKYYTRGRHKLDLHLDLHRMYDKLGEDHVLLVRRHPRVVDSVPVVGRDFVYDVSLYPEVMELFLLTDILITDYSSMMFDFANTGRPMLFFTYDIDSYRDNLRGFYFDFEETAPGPLLRESDDVIAAILGIDDVARAHARRYQDFVDTFCPLDDGHAAARVVERVFGRRAAPPAGSQGAARLATETE</sequence>
<dbReference type="Gene3D" id="3.90.550.10">
    <property type="entry name" value="Spore Coat Polysaccharide Biosynthesis Protein SpsA, Chain A"/>
    <property type="match status" value="1"/>
</dbReference>
<comment type="similarity">
    <text evidence="2">Belongs to the CDP-glycerol glycerophosphotransferase family.</text>
</comment>
<dbReference type="Proteomes" id="UP001500908">
    <property type="component" value="Unassembled WGS sequence"/>
</dbReference>
<evidence type="ECO:0000256" key="5">
    <source>
        <dbReference type="ARBA" id="ARBA00022944"/>
    </source>
</evidence>
<proteinExistence type="inferred from homology"/>
<dbReference type="SUPFAM" id="SSF53448">
    <property type="entry name" value="Nucleotide-diphospho-sugar transferases"/>
    <property type="match status" value="1"/>
</dbReference>
<dbReference type="InterPro" id="IPR043148">
    <property type="entry name" value="TagF_C"/>
</dbReference>
<evidence type="ECO:0000256" key="3">
    <source>
        <dbReference type="ARBA" id="ARBA00022475"/>
    </source>
</evidence>
<dbReference type="SUPFAM" id="SSF53756">
    <property type="entry name" value="UDP-Glycosyltransferase/glycogen phosphorylase"/>
    <property type="match status" value="1"/>
</dbReference>
<keyword evidence="6" id="KW-0472">Membrane</keyword>
<keyword evidence="5" id="KW-0777">Teichoic acid biosynthesis</keyword>
<dbReference type="PANTHER" id="PTHR37316">
    <property type="entry name" value="TEICHOIC ACID GLYCEROL-PHOSPHATE PRIMASE"/>
    <property type="match status" value="1"/>
</dbReference>
<feature type="region of interest" description="Disordered" evidence="7">
    <location>
        <begin position="49"/>
        <end position="78"/>
    </location>
</feature>
<dbReference type="InterPro" id="IPR043149">
    <property type="entry name" value="TagF_N"/>
</dbReference>
<dbReference type="RefSeq" id="WP_344972376.1">
    <property type="nucleotide sequence ID" value="NZ_BAABDD010000014.1"/>
</dbReference>
<dbReference type="EMBL" id="BAABDD010000014">
    <property type="protein sequence ID" value="GAA3749601.1"/>
    <property type="molecule type" value="Genomic_DNA"/>
</dbReference>
<feature type="region of interest" description="Disordered" evidence="7">
    <location>
        <begin position="528"/>
        <end position="549"/>
    </location>
</feature>
<accession>A0ABP7FVP5</accession>
<feature type="compositionally biased region" description="Polar residues" evidence="7">
    <location>
        <begin position="49"/>
        <end position="60"/>
    </location>
</feature>
<evidence type="ECO:0000256" key="7">
    <source>
        <dbReference type="SAM" id="MobiDB-lite"/>
    </source>
</evidence>
<keyword evidence="9" id="KW-1185">Reference proteome</keyword>
<dbReference type="Gene3D" id="3.40.50.12580">
    <property type="match status" value="1"/>
</dbReference>
<reference evidence="9" key="1">
    <citation type="journal article" date="2019" name="Int. J. Syst. Evol. Microbiol.">
        <title>The Global Catalogue of Microorganisms (GCM) 10K type strain sequencing project: providing services to taxonomists for standard genome sequencing and annotation.</title>
        <authorList>
            <consortium name="The Broad Institute Genomics Platform"/>
            <consortium name="The Broad Institute Genome Sequencing Center for Infectious Disease"/>
            <person name="Wu L."/>
            <person name="Ma J."/>
        </authorList>
    </citation>
    <scope>NUCLEOTIDE SEQUENCE [LARGE SCALE GENOMIC DNA]</scope>
    <source>
        <strain evidence="9">JCM 17137</strain>
    </source>
</reference>
<name>A0ABP7FVP5_9ACTN</name>
<comment type="subcellular location">
    <subcellularLocation>
        <location evidence="1">Cell membrane</location>
        <topology evidence="1">Peripheral membrane protein</topology>
    </subcellularLocation>
</comment>
<organism evidence="8 9">
    <name type="scientific">Salinactinospora qingdaonensis</name>
    <dbReference type="NCBI Taxonomy" id="702744"/>
    <lineage>
        <taxon>Bacteria</taxon>
        <taxon>Bacillati</taxon>
        <taxon>Actinomycetota</taxon>
        <taxon>Actinomycetes</taxon>
        <taxon>Streptosporangiales</taxon>
        <taxon>Nocardiopsidaceae</taxon>
        <taxon>Salinactinospora</taxon>
    </lineage>
</organism>
<evidence type="ECO:0008006" key="10">
    <source>
        <dbReference type="Google" id="ProtNLM"/>
    </source>
</evidence>
<evidence type="ECO:0000313" key="9">
    <source>
        <dbReference type="Proteomes" id="UP001500908"/>
    </source>
</evidence>
<evidence type="ECO:0000313" key="8">
    <source>
        <dbReference type="EMBL" id="GAA3749601.1"/>
    </source>
</evidence>
<keyword evidence="4" id="KW-0808">Transferase</keyword>
<dbReference type="Gene3D" id="3.40.50.11820">
    <property type="match status" value="1"/>
</dbReference>
<dbReference type="InterPro" id="IPR051612">
    <property type="entry name" value="Teichoic_Acid_Biosynth"/>
</dbReference>
<dbReference type="Pfam" id="PF04464">
    <property type="entry name" value="Glyphos_transf"/>
    <property type="match status" value="1"/>
</dbReference>
<protein>
    <recommendedName>
        <fullName evidence="10">CDP-glycerol glycerophosphotransferase</fullName>
    </recommendedName>
</protein>